<name>X1M9V4_9ZZZZ</name>
<sequence length="93" mass="11480">RLVLNLYVGPGEKEYRDKLLQFFKNNKDLFKLADRKKIGTKWHSVYQKEFLKKNNYNDATIEDLKIIIDTKWKEFYEKDLKKINNYFIDNWKK</sequence>
<proteinExistence type="predicted"/>
<gene>
    <name evidence="1" type="ORF">S06H3_20548</name>
</gene>
<dbReference type="EMBL" id="BARV01010654">
    <property type="protein sequence ID" value="GAI14886.1"/>
    <property type="molecule type" value="Genomic_DNA"/>
</dbReference>
<feature type="non-terminal residue" evidence="1">
    <location>
        <position position="1"/>
    </location>
</feature>
<evidence type="ECO:0000313" key="1">
    <source>
        <dbReference type="EMBL" id="GAI14886.1"/>
    </source>
</evidence>
<reference evidence="1" key="1">
    <citation type="journal article" date="2014" name="Front. Microbiol.">
        <title>High frequency of phylogenetically diverse reductive dehalogenase-homologous genes in deep subseafloor sedimentary metagenomes.</title>
        <authorList>
            <person name="Kawai M."/>
            <person name="Futagami T."/>
            <person name="Toyoda A."/>
            <person name="Takaki Y."/>
            <person name="Nishi S."/>
            <person name="Hori S."/>
            <person name="Arai W."/>
            <person name="Tsubouchi T."/>
            <person name="Morono Y."/>
            <person name="Uchiyama I."/>
            <person name="Ito T."/>
            <person name="Fujiyama A."/>
            <person name="Inagaki F."/>
            <person name="Takami H."/>
        </authorList>
    </citation>
    <scope>NUCLEOTIDE SEQUENCE</scope>
    <source>
        <strain evidence="1">Expedition CK06-06</strain>
    </source>
</reference>
<dbReference type="AlphaFoldDB" id="X1M9V4"/>
<comment type="caution">
    <text evidence="1">The sequence shown here is derived from an EMBL/GenBank/DDBJ whole genome shotgun (WGS) entry which is preliminary data.</text>
</comment>
<accession>X1M9V4</accession>
<organism evidence="1">
    <name type="scientific">marine sediment metagenome</name>
    <dbReference type="NCBI Taxonomy" id="412755"/>
    <lineage>
        <taxon>unclassified sequences</taxon>
        <taxon>metagenomes</taxon>
        <taxon>ecological metagenomes</taxon>
    </lineage>
</organism>
<protein>
    <submittedName>
        <fullName evidence="1">Uncharacterized protein</fullName>
    </submittedName>
</protein>